<organism evidence="6 7">
    <name type="scientific">Oidiodendron maius (strain Zn)</name>
    <dbReference type="NCBI Taxonomy" id="913774"/>
    <lineage>
        <taxon>Eukaryota</taxon>
        <taxon>Fungi</taxon>
        <taxon>Dikarya</taxon>
        <taxon>Ascomycota</taxon>
        <taxon>Pezizomycotina</taxon>
        <taxon>Leotiomycetes</taxon>
        <taxon>Leotiomycetes incertae sedis</taxon>
        <taxon>Myxotrichaceae</taxon>
        <taxon>Oidiodendron</taxon>
    </lineage>
</organism>
<accession>A0A0C3H7C0</accession>
<evidence type="ECO:0000313" key="6">
    <source>
        <dbReference type="EMBL" id="KIN04081.1"/>
    </source>
</evidence>
<dbReference type="GO" id="GO:0009062">
    <property type="term" value="P:fatty acid catabolic process"/>
    <property type="evidence" value="ECO:0007669"/>
    <property type="project" value="InterPro"/>
</dbReference>
<dbReference type="HOGENOM" id="CLU_010194_1_2_1"/>
<proteinExistence type="predicted"/>
<dbReference type="PRINTS" id="PR00081">
    <property type="entry name" value="GDHRDH"/>
</dbReference>
<dbReference type="FunCoup" id="A0A0C3H7C0">
    <property type="interactions" value="286"/>
</dbReference>
<evidence type="ECO:0000256" key="1">
    <source>
        <dbReference type="ARBA" id="ARBA00022857"/>
    </source>
</evidence>
<dbReference type="InterPro" id="IPR045017">
    <property type="entry name" value="DECR2-like"/>
</dbReference>
<dbReference type="Gene3D" id="3.40.50.720">
    <property type="entry name" value="NAD(P)-binding Rossmann-like Domain"/>
    <property type="match status" value="1"/>
</dbReference>
<protein>
    <recommendedName>
        <fullName evidence="3">2,4-dienoyl-CoA reductase [(3E)-enoyl-CoA-producing]</fullName>
        <ecNumber evidence="3">1.3.1.124</ecNumber>
    </recommendedName>
</protein>
<dbReference type="PANTHER" id="PTHR43296:SF2">
    <property type="entry name" value="PEROXISOMAL 2,4-DIENOYL-COA REDUCTASE [(3E)-ENOYL-COA-PRODUCING]"/>
    <property type="match status" value="1"/>
</dbReference>
<gene>
    <name evidence="6" type="ORF">OIDMADRAFT_117437</name>
</gene>
<dbReference type="Proteomes" id="UP000054321">
    <property type="component" value="Unassembled WGS sequence"/>
</dbReference>
<dbReference type="GO" id="GO:0005777">
    <property type="term" value="C:peroxisome"/>
    <property type="evidence" value="ECO:0007669"/>
    <property type="project" value="TreeGrafter"/>
</dbReference>
<comment type="catalytic activity">
    <reaction evidence="5">
        <text>a (2E,4Z)-dienoyl-CoA + NADPH + H(+) = a 4,5-saturated-(3E)-enoyl-CoA + NADP(+)</text>
        <dbReference type="Rhea" id="RHEA:61892"/>
        <dbReference type="ChEBI" id="CHEBI:15378"/>
        <dbReference type="ChEBI" id="CHEBI:57783"/>
        <dbReference type="ChEBI" id="CHEBI:58349"/>
        <dbReference type="ChEBI" id="CHEBI:85099"/>
        <dbReference type="ChEBI" id="CHEBI:85493"/>
        <dbReference type="EC" id="1.3.1.124"/>
    </reaction>
</comment>
<dbReference type="AlphaFoldDB" id="A0A0C3H7C0"/>
<dbReference type="SUPFAM" id="SSF51735">
    <property type="entry name" value="NAD(P)-binding Rossmann-fold domains"/>
    <property type="match status" value="1"/>
</dbReference>
<dbReference type="EMBL" id="KN832873">
    <property type="protein sequence ID" value="KIN04081.1"/>
    <property type="molecule type" value="Genomic_DNA"/>
</dbReference>
<name>A0A0C3H7C0_OIDMZ</name>
<dbReference type="InterPro" id="IPR002347">
    <property type="entry name" value="SDR_fam"/>
</dbReference>
<dbReference type="InterPro" id="IPR036291">
    <property type="entry name" value="NAD(P)-bd_dom_sf"/>
</dbReference>
<keyword evidence="7" id="KW-1185">Reference proteome</keyword>
<dbReference type="EC" id="1.3.1.124" evidence="3"/>
<dbReference type="Pfam" id="PF13561">
    <property type="entry name" value="adh_short_C2"/>
    <property type="match status" value="1"/>
</dbReference>
<evidence type="ECO:0000256" key="2">
    <source>
        <dbReference type="ARBA" id="ARBA00023002"/>
    </source>
</evidence>
<reference evidence="7" key="2">
    <citation type="submission" date="2015-01" db="EMBL/GenBank/DDBJ databases">
        <title>Evolutionary Origins and Diversification of the Mycorrhizal Mutualists.</title>
        <authorList>
            <consortium name="DOE Joint Genome Institute"/>
            <consortium name="Mycorrhizal Genomics Consortium"/>
            <person name="Kohler A."/>
            <person name="Kuo A."/>
            <person name="Nagy L.G."/>
            <person name="Floudas D."/>
            <person name="Copeland A."/>
            <person name="Barry K.W."/>
            <person name="Cichocki N."/>
            <person name="Veneault-Fourrey C."/>
            <person name="LaButti K."/>
            <person name="Lindquist E.A."/>
            <person name="Lipzen A."/>
            <person name="Lundell T."/>
            <person name="Morin E."/>
            <person name="Murat C."/>
            <person name="Riley R."/>
            <person name="Ohm R."/>
            <person name="Sun H."/>
            <person name="Tunlid A."/>
            <person name="Henrissat B."/>
            <person name="Grigoriev I.V."/>
            <person name="Hibbett D.S."/>
            <person name="Martin F."/>
        </authorList>
    </citation>
    <scope>NUCLEOTIDE SEQUENCE [LARGE SCALE GENOMIC DNA]</scope>
    <source>
        <strain evidence="7">Zn</strain>
    </source>
</reference>
<comment type="catalytic activity">
    <reaction evidence="4">
        <text>a (2E,4E)-dienoyl-CoA + NADPH + H(+) = a 4,5-saturated-(3E)-enoyl-CoA + NADP(+)</text>
        <dbReference type="Rhea" id="RHEA:45912"/>
        <dbReference type="ChEBI" id="CHEBI:15378"/>
        <dbReference type="ChEBI" id="CHEBI:57783"/>
        <dbReference type="ChEBI" id="CHEBI:58349"/>
        <dbReference type="ChEBI" id="CHEBI:85101"/>
        <dbReference type="ChEBI" id="CHEBI:85493"/>
        <dbReference type="EC" id="1.3.1.124"/>
    </reaction>
</comment>
<dbReference type="OrthoDB" id="2136131at2759"/>
<dbReference type="PANTHER" id="PTHR43296">
    <property type="entry name" value="PEROXISOMAL 2,4-DIENOYL-COA REDUCTASE"/>
    <property type="match status" value="1"/>
</dbReference>
<evidence type="ECO:0000256" key="5">
    <source>
        <dbReference type="ARBA" id="ARBA00048340"/>
    </source>
</evidence>
<evidence type="ECO:0000313" key="7">
    <source>
        <dbReference type="Proteomes" id="UP000054321"/>
    </source>
</evidence>
<dbReference type="STRING" id="913774.A0A0C3H7C0"/>
<evidence type="ECO:0000256" key="4">
    <source>
        <dbReference type="ARBA" id="ARBA00048009"/>
    </source>
</evidence>
<keyword evidence="2" id="KW-0560">Oxidoreductase</keyword>
<evidence type="ECO:0000256" key="3">
    <source>
        <dbReference type="ARBA" id="ARBA00026117"/>
    </source>
</evidence>
<keyword evidence="1" id="KW-0521">NADP</keyword>
<dbReference type="InParanoid" id="A0A0C3H7C0"/>
<sequence>MAVPRSEYLSNVWKEGIFDNKVVFCTGGGGTICSAQVRALVHLGANACIIGRNVEKTENMAKSIATAREGAKVIGIGAVDVRKLDDLEGAVERCVKELGTIDYVIAGAAGNFLAPIAGLSSNAFRSVLEIDTLGSYNTLKATLPHLIASAAKNPNTGTNASTGGRIIFLSATFHYTGMPLQAHAAAAKAGVDALSATAAIEFGPRGITSNVITPGPIAGTEGMERLGNRDDESQGTAFKRVPLQRYGTVKEIADGTVYLFSDAGNYVTGEVLVIDGASWRSPSSLGGLEYPGFLLDDTFERNGGKKKSKL</sequence>
<reference evidence="6 7" key="1">
    <citation type="submission" date="2014-04" db="EMBL/GenBank/DDBJ databases">
        <authorList>
            <consortium name="DOE Joint Genome Institute"/>
            <person name="Kuo A."/>
            <person name="Martino E."/>
            <person name="Perotto S."/>
            <person name="Kohler A."/>
            <person name="Nagy L.G."/>
            <person name="Floudas D."/>
            <person name="Copeland A."/>
            <person name="Barry K.W."/>
            <person name="Cichocki N."/>
            <person name="Veneault-Fourrey C."/>
            <person name="LaButti K."/>
            <person name="Lindquist E.A."/>
            <person name="Lipzen A."/>
            <person name="Lundell T."/>
            <person name="Morin E."/>
            <person name="Murat C."/>
            <person name="Sun H."/>
            <person name="Tunlid A."/>
            <person name="Henrissat B."/>
            <person name="Grigoriev I.V."/>
            <person name="Hibbett D.S."/>
            <person name="Martin F."/>
            <person name="Nordberg H.P."/>
            <person name="Cantor M.N."/>
            <person name="Hua S.X."/>
        </authorList>
    </citation>
    <scope>NUCLEOTIDE SEQUENCE [LARGE SCALE GENOMIC DNA]</scope>
    <source>
        <strain evidence="6 7">Zn</strain>
    </source>
</reference>
<dbReference type="GO" id="GO:0008670">
    <property type="term" value="F:2,4-dienoyl-CoA reductase (NADPH) activity"/>
    <property type="evidence" value="ECO:0007669"/>
    <property type="project" value="InterPro"/>
</dbReference>